<dbReference type="AlphaFoldDB" id="A0A8D4VNK9"/>
<proteinExistence type="predicted"/>
<name>A0A8D4VNK9_9GAMM</name>
<evidence type="ECO:0000256" key="1">
    <source>
        <dbReference type="SAM" id="Phobius"/>
    </source>
</evidence>
<protein>
    <submittedName>
        <fullName evidence="2">Uncharacterized protein</fullName>
    </submittedName>
</protein>
<feature type="transmembrane region" description="Helical" evidence="1">
    <location>
        <begin position="73"/>
        <end position="92"/>
    </location>
</feature>
<evidence type="ECO:0000313" key="2">
    <source>
        <dbReference type="EMBL" id="BBL70807.1"/>
    </source>
</evidence>
<keyword evidence="1" id="KW-1133">Transmembrane helix</keyword>
<dbReference type="Proteomes" id="UP000824988">
    <property type="component" value="Chromosome"/>
</dbReference>
<organism evidence="2 3">
    <name type="scientific">Methylogaea oryzae</name>
    <dbReference type="NCBI Taxonomy" id="1295382"/>
    <lineage>
        <taxon>Bacteria</taxon>
        <taxon>Pseudomonadati</taxon>
        <taxon>Pseudomonadota</taxon>
        <taxon>Gammaproteobacteria</taxon>
        <taxon>Methylococcales</taxon>
        <taxon>Methylococcaceae</taxon>
        <taxon>Methylogaea</taxon>
    </lineage>
</organism>
<keyword evidence="3" id="KW-1185">Reference proteome</keyword>
<dbReference type="KEGG" id="moz:MoryE10_14130"/>
<keyword evidence="1" id="KW-0472">Membrane</keyword>
<dbReference type="EMBL" id="AP019782">
    <property type="protein sequence ID" value="BBL70807.1"/>
    <property type="molecule type" value="Genomic_DNA"/>
</dbReference>
<evidence type="ECO:0000313" key="3">
    <source>
        <dbReference type="Proteomes" id="UP000824988"/>
    </source>
</evidence>
<sequence>MLATLFRRCFFHRPPLDQRALDRALALWQVESPGPELASRILAETASLPQLPRPPAPIVPREARGIPLWPSPLLWPGAAAFALAVLLGYMAASHGLEFANDDALNMAEAAALQEDFGDL</sequence>
<accession>A0A8D4VNK9</accession>
<reference evidence="2" key="1">
    <citation type="submission" date="2019-06" db="EMBL/GenBank/DDBJ databases">
        <title>Complete genome sequence of Methylogaea oryzae strain JCM16910.</title>
        <authorList>
            <person name="Asakawa S."/>
        </authorList>
    </citation>
    <scope>NUCLEOTIDE SEQUENCE</scope>
    <source>
        <strain evidence="2">E10</strain>
    </source>
</reference>
<gene>
    <name evidence="2" type="ORF">MoryE10_14130</name>
</gene>
<dbReference type="RefSeq" id="WP_221048656.1">
    <property type="nucleotide sequence ID" value="NZ_AP019782.1"/>
</dbReference>
<keyword evidence="1" id="KW-0812">Transmembrane</keyword>